<organism evidence="1 2">
    <name type="scientific">Populus alba x Populus x berolinensis</name>
    <dbReference type="NCBI Taxonomy" id="444605"/>
    <lineage>
        <taxon>Eukaryota</taxon>
        <taxon>Viridiplantae</taxon>
        <taxon>Streptophyta</taxon>
        <taxon>Embryophyta</taxon>
        <taxon>Tracheophyta</taxon>
        <taxon>Spermatophyta</taxon>
        <taxon>Magnoliopsida</taxon>
        <taxon>eudicotyledons</taxon>
        <taxon>Gunneridae</taxon>
        <taxon>Pentapetalae</taxon>
        <taxon>rosids</taxon>
        <taxon>fabids</taxon>
        <taxon>Malpighiales</taxon>
        <taxon>Salicaceae</taxon>
        <taxon>Saliceae</taxon>
        <taxon>Populus</taxon>
    </lineage>
</organism>
<comment type="caution">
    <text evidence="1">The sequence shown here is derived from an EMBL/GenBank/DDBJ whole genome shotgun (WGS) entry which is preliminary data.</text>
</comment>
<evidence type="ECO:0000313" key="1">
    <source>
        <dbReference type="EMBL" id="KAJ6981934.1"/>
    </source>
</evidence>
<protein>
    <submittedName>
        <fullName evidence="1">Uncharacterized protein</fullName>
    </submittedName>
</protein>
<evidence type="ECO:0000313" key="2">
    <source>
        <dbReference type="Proteomes" id="UP001164929"/>
    </source>
</evidence>
<keyword evidence="2" id="KW-1185">Reference proteome</keyword>
<gene>
    <name evidence="1" type="ORF">NC653_025129</name>
</gene>
<sequence>MIDKNTSQLLWLQTQARHIFGLLFLTKQRISETGFHGVLLC</sequence>
<dbReference type="AlphaFoldDB" id="A0AAD6MAI5"/>
<dbReference type="Proteomes" id="UP001164929">
    <property type="component" value="Chromosome 10"/>
</dbReference>
<proteinExistence type="predicted"/>
<dbReference type="EMBL" id="JAQIZT010000010">
    <property type="protein sequence ID" value="KAJ6981934.1"/>
    <property type="molecule type" value="Genomic_DNA"/>
</dbReference>
<reference evidence="1" key="1">
    <citation type="journal article" date="2023" name="Mol. Ecol. Resour.">
        <title>Chromosome-level genome assembly of a triploid poplar Populus alba 'Berolinensis'.</title>
        <authorList>
            <person name="Chen S."/>
            <person name="Yu Y."/>
            <person name="Wang X."/>
            <person name="Wang S."/>
            <person name="Zhang T."/>
            <person name="Zhou Y."/>
            <person name="He R."/>
            <person name="Meng N."/>
            <person name="Wang Y."/>
            <person name="Liu W."/>
            <person name="Liu Z."/>
            <person name="Liu J."/>
            <person name="Guo Q."/>
            <person name="Huang H."/>
            <person name="Sederoff R.R."/>
            <person name="Wang G."/>
            <person name="Qu G."/>
            <person name="Chen S."/>
        </authorList>
    </citation>
    <scope>NUCLEOTIDE SEQUENCE</scope>
    <source>
        <strain evidence="1">SC-2020</strain>
    </source>
</reference>
<accession>A0AAD6MAI5</accession>
<name>A0AAD6MAI5_9ROSI</name>